<name>A0A553ZT29_9BACI</name>
<dbReference type="GO" id="GO:0003677">
    <property type="term" value="F:DNA binding"/>
    <property type="evidence" value="ECO:0007669"/>
    <property type="project" value="UniProtKB-KW"/>
</dbReference>
<dbReference type="InterPro" id="IPR013325">
    <property type="entry name" value="RNA_pol_sigma_r2"/>
</dbReference>
<organism evidence="8 9">
    <name type="scientific">Alkalicoccobacillus porphyridii</name>
    <dbReference type="NCBI Taxonomy" id="2597270"/>
    <lineage>
        <taxon>Bacteria</taxon>
        <taxon>Bacillati</taxon>
        <taxon>Bacillota</taxon>
        <taxon>Bacilli</taxon>
        <taxon>Bacillales</taxon>
        <taxon>Bacillaceae</taxon>
        <taxon>Alkalicoccobacillus</taxon>
    </lineage>
</organism>
<dbReference type="InterPro" id="IPR013249">
    <property type="entry name" value="RNA_pol_sigma70_r4_t2"/>
</dbReference>
<reference evidence="8 9" key="1">
    <citation type="submission" date="2019-07" db="EMBL/GenBank/DDBJ databases">
        <authorList>
            <person name="Park Y.J."/>
            <person name="Jeong S.E."/>
            <person name="Jung H.S."/>
        </authorList>
    </citation>
    <scope>NUCLEOTIDE SEQUENCE [LARGE SCALE GENOMIC DNA]</scope>
    <source>
        <strain evidence="9">P16(2019)</strain>
    </source>
</reference>
<dbReference type="InterPro" id="IPR007627">
    <property type="entry name" value="RNA_pol_sigma70_r2"/>
</dbReference>
<dbReference type="NCBIfam" id="TIGR02937">
    <property type="entry name" value="sigma70-ECF"/>
    <property type="match status" value="1"/>
</dbReference>
<evidence type="ECO:0000256" key="3">
    <source>
        <dbReference type="ARBA" id="ARBA00023082"/>
    </source>
</evidence>
<evidence type="ECO:0000259" key="6">
    <source>
        <dbReference type="Pfam" id="PF04542"/>
    </source>
</evidence>
<dbReference type="SUPFAM" id="SSF88659">
    <property type="entry name" value="Sigma3 and sigma4 domains of RNA polymerase sigma factors"/>
    <property type="match status" value="1"/>
</dbReference>
<dbReference type="SUPFAM" id="SSF88946">
    <property type="entry name" value="Sigma2 domain of RNA polymerase sigma factors"/>
    <property type="match status" value="1"/>
</dbReference>
<gene>
    <name evidence="8" type="ORF">FN960_20525</name>
</gene>
<dbReference type="PANTHER" id="PTHR43133">
    <property type="entry name" value="RNA POLYMERASE ECF-TYPE SIGMA FACTO"/>
    <property type="match status" value="1"/>
</dbReference>
<evidence type="ECO:0000256" key="1">
    <source>
        <dbReference type="ARBA" id="ARBA00010641"/>
    </source>
</evidence>
<keyword evidence="2" id="KW-0805">Transcription regulation</keyword>
<sequence length="264" mass="29773">MRPLVKETPVINEKDDFEAIVSPYMPVLKSHCTYVTRSKWDGEDLMQDVLVRLYNHWCKHQQPLAKSYVLRAATNTWIDRLRQKKPNELLTEETIEKNTLRSSHHSEVLDSAVQRLLNTCSPKQRTVLLLIEAFGFTAKETADVLGETEGSVKASLHRARKSIKNKTIDASVDVEDELVSIYSHAIQQGHVDTFIQLYNQDIQGVLAETNVRSAPNDHTVQVIGRINSGYILVSVQLKTGKKLFIPVYQLSTSAVLNTAYTNAA</sequence>
<dbReference type="PANTHER" id="PTHR43133:SF8">
    <property type="entry name" value="RNA POLYMERASE SIGMA FACTOR HI_1459-RELATED"/>
    <property type="match status" value="1"/>
</dbReference>
<accession>A0A553ZT29</accession>
<keyword evidence="5" id="KW-0804">Transcription</keyword>
<protein>
    <submittedName>
        <fullName evidence="8">RNA polymerase sigma factor</fullName>
    </submittedName>
</protein>
<evidence type="ECO:0000256" key="2">
    <source>
        <dbReference type="ARBA" id="ARBA00023015"/>
    </source>
</evidence>
<dbReference type="Gene3D" id="1.10.10.10">
    <property type="entry name" value="Winged helix-like DNA-binding domain superfamily/Winged helix DNA-binding domain"/>
    <property type="match status" value="1"/>
</dbReference>
<dbReference type="InterPro" id="IPR013324">
    <property type="entry name" value="RNA_pol_sigma_r3/r4-like"/>
</dbReference>
<dbReference type="InterPro" id="IPR039425">
    <property type="entry name" value="RNA_pol_sigma-70-like"/>
</dbReference>
<dbReference type="Proteomes" id="UP000318521">
    <property type="component" value="Unassembled WGS sequence"/>
</dbReference>
<dbReference type="AlphaFoldDB" id="A0A553ZT29"/>
<comment type="similarity">
    <text evidence="1">Belongs to the sigma-70 factor family. ECF subfamily.</text>
</comment>
<feature type="domain" description="RNA polymerase sigma-70 region 2" evidence="6">
    <location>
        <begin position="21"/>
        <end position="85"/>
    </location>
</feature>
<dbReference type="InterPro" id="IPR036388">
    <property type="entry name" value="WH-like_DNA-bd_sf"/>
</dbReference>
<keyword evidence="3" id="KW-0731">Sigma factor</keyword>
<dbReference type="Pfam" id="PF04542">
    <property type="entry name" value="Sigma70_r2"/>
    <property type="match status" value="1"/>
</dbReference>
<dbReference type="OrthoDB" id="2381154at2"/>
<evidence type="ECO:0000259" key="7">
    <source>
        <dbReference type="Pfam" id="PF08281"/>
    </source>
</evidence>
<keyword evidence="9" id="KW-1185">Reference proteome</keyword>
<evidence type="ECO:0000256" key="5">
    <source>
        <dbReference type="ARBA" id="ARBA00023163"/>
    </source>
</evidence>
<keyword evidence="4" id="KW-0238">DNA-binding</keyword>
<dbReference type="CDD" id="cd06171">
    <property type="entry name" value="Sigma70_r4"/>
    <property type="match status" value="1"/>
</dbReference>
<proteinExistence type="inferred from homology"/>
<dbReference type="RefSeq" id="WP_143850738.1">
    <property type="nucleotide sequence ID" value="NZ_VLXZ01000025.1"/>
</dbReference>
<dbReference type="EMBL" id="VLXZ01000025">
    <property type="protein sequence ID" value="TSB44622.1"/>
    <property type="molecule type" value="Genomic_DNA"/>
</dbReference>
<evidence type="ECO:0000256" key="4">
    <source>
        <dbReference type="ARBA" id="ARBA00023125"/>
    </source>
</evidence>
<evidence type="ECO:0000313" key="8">
    <source>
        <dbReference type="EMBL" id="TSB44622.1"/>
    </source>
</evidence>
<evidence type="ECO:0000313" key="9">
    <source>
        <dbReference type="Proteomes" id="UP000318521"/>
    </source>
</evidence>
<comment type="caution">
    <text evidence="8">The sequence shown here is derived from an EMBL/GenBank/DDBJ whole genome shotgun (WGS) entry which is preliminary data.</text>
</comment>
<dbReference type="GO" id="GO:0016987">
    <property type="term" value="F:sigma factor activity"/>
    <property type="evidence" value="ECO:0007669"/>
    <property type="project" value="UniProtKB-KW"/>
</dbReference>
<dbReference type="Pfam" id="PF08281">
    <property type="entry name" value="Sigma70_r4_2"/>
    <property type="match status" value="1"/>
</dbReference>
<feature type="domain" description="RNA polymerase sigma factor 70 region 4 type 2" evidence="7">
    <location>
        <begin position="112"/>
        <end position="162"/>
    </location>
</feature>
<dbReference type="GO" id="GO:0006352">
    <property type="term" value="P:DNA-templated transcription initiation"/>
    <property type="evidence" value="ECO:0007669"/>
    <property type="project" value="InterPro"/>
</dbReference>
<dbReference type="Gene3D" id="1.10.1740.10">
    <property type="match status" value="1"/>
</dbReference>
<dbReference type="InterPro" id="IPR014284">
    <property type="entry name" value="RNA_pol_sigma-70_dom"/>
</dbReference>